<sequence>MDQIANLVIDLSIDSAEFRNEVPRIKKLLNDAAGDSERSAARMQRFLDKQTEATRRTSASLEQVTASSTAYSSSVEKSAAASTRLAADVDQTRQRVEALGRKLREEQAQSAAVAAAQDRTSAAFYRQIDSVKQLSGGLQELQRIQAQVRQAKGRG</sequence>
<feature type="non-terminal residue" evidence="2">
    <location>
        <position position="155"/>
    </location>
</feature>
<organism evidence="2">
    <name type="scientific">Salmonella enterica</name>
    <name type="common">Salmonella choleraesuis</name>
    <dbReference type="NCBI Taxonomy" id="28901"/>
    <lineage>
        <taxon>Bacteria</taxon>
        <taxon>Pseudomonadati</taxon>
        <taxon>Pseudomonadota</taxon>
        <taxon>Gammaproteobacteria</taxon>
        <taxon>Enterobacterales</taxon>
        <taxon>Enterobacteriaceae</taxon>
        <taxon>Salmonella</taxon>
    </lineage>
</organism>
<name>A0A5Z1ZP08_SALER</name>
<feature type="region of interest" description="Disordered" evidence="1">
    <location>
        <begin position="33"/>
        <end position="67"/>
    </location>
</feature>
<dbReference type="AlphaFoldDB" id="A0A5Z1ZP08"/>
<evidence type="ECO:0000313" key="2">
    <source>
        <dbReference type="EMBL" id="ECR3855270.1"/>
    </source>
</evidence>
<accession>A0A5Z1ZP08</accession>
<dbReference type="Gene3D" id="1.10.287.950">
    <property type="entry name" value="Methyl-accepting chemotaxis protein"/>
    <property type="match status" value="1"/>
</dbReference>
<comment type="caution">
    <text evidence="2">The sequence shown here is derived from an EMBL/GenBank/DDBJ whole genome shotgun (WGS) entry which is preliminary data.</text>
</comment>
<protein>
    <submittedName>
        <fullName evidence="2">Phage tail tape measure protein</fullName>
    </submittedName>
</protein>
<dbReference type="EMBL" id="AAKFZH010000061">
    <property type="protein sequence ID" value="ECR3855270.1"/>
    <property type="molecule type" value="Genomic_DNA"/>
</dbReference>
<feature type="compositionally biased region" description="Basic and acidic residues" evidence="1">
    <location>
        <begin position="35"/>
        <end position="55"/>
    </location>
</feature>
<dbReference type="SUPFAM" id="SSF58104">
    <property type="entry name" value="Methyl-accepting chemotaxis protein (MCP) signaling domain"/>
    <property type="match status" value="1"/>
</dbReference>
<gene>
    <name evidence="2" type="ORF">F1A80_25040</name>
</gene>
<evidence type="ECO:0000256" key="1">
    <source>
        <dbReference type="SAM" id="MobiDB-lite"/>
    </source>
</evidence>
<proteinExistence type="predicted"/>
<reference evidence="2" key="1">
    <citation type="submission" date="2019-09" db="EMBL/GenBank/DDBJ databases">
        <authorList>
            <consortium name="PulseNet: The National Subtyping Network for Foodborne Disease Surveillance"/>
            <person name="Tarr C.L."/>
            <person name="Trees E."/>
            <person name="Katz L.S."/>
            <person name="Carleton-Romer H.A."/>
            <person name="Stroika S."/>
            <person name="Kucerova Z."/>
            <person name="Roache K.F."/>
            <person name="Sabol A.L."/>
            <person name="Besser J."/>
            <person name="Gerner-Smidt P."/>
        </authorList>
    </citation>
    <scope>NUCLEOTIDE SEQUENCE</scope>
    <source>
        <strain evidence="2">PNUSAS095855</strain>
    </source>
</reference>